<dbReference type="EMBL" id="BMNW01000020">
    <property type="protein sequence ID" value="GGM30816.1"/>
    <property type="molecule type" value="Genomic_DNA"/>
</dbReference>
<comment type="caution">
    <text evidence="2">The sequence shown here is derived from an EMBL/GenBank/DDBJ whole genome shotgun (WGS) entry which is preliminary data.</text>
</comment>
<evidence type="ECO:0000313" key="2">
    <source>
        <dbReference type="EMBL" id="GGM30816.1"/>
    </source>
</evidence>
<feature type="coiled-coil region" evidence="1">
    <location>
        <begin position="35"/>
        <end position="69"/>
    </location>
</feature>
<protein>
    <submittedName>
        <fullName evidence="2">Uncharacterized protein</fullName>
    </submittedName>
</protein>
<keyword evidence="3" id="KW-1185">Reference proteome</keyword>
<sequence length="152" mass="17254">MSYDYTANADGFVAGRRKGYEMGFNEAVSRWDPALKDSQQQVEQLTAELRQVQQQLAQAQEEIAKYRHGFNSLLLITKCTADVLDDTPQQRIKAISAFSHLALDWQKQGYIRDTPLNDPALKERAPRLLGQLTKWLNEAISYAKQATQGKKP</sequence>
<accession>A0ABQ2H4B5</accession>
<dbReference type="Proteomes" id="UP000616499">
    <property type="component" value="Unassembled WGS sequence"/>
</dbReference>
<organism evidence="2 3">
    <name type="scientific">Pseudomonas asuensis</name>
    <dbReference type="NCBI Taxonomy" id="1825787"/>
    <lineage>
        <taxon>Bacteria</taxon>
        <taxon>Pseudomonadati</taxon>
        <taxon>Pseudomonadota</taxon>
        <taxon>Gammaproteobacteria</taxon>
        <taxon>Pseudomonadales</taxon>
        <taxon>Pseudomonadaceae</taxon>
        <taxon>Pseudomonas</taxon>
    </lineage>
</organism>
<gene>
    <name evidence="2" type="ORF">GCM10009425_46830</name>
</gene>
<proteinExistence type="predicted"/>
<evidence type="ECO:0000313" key="3">
    <source>
        <dbReference type="Proteomes" id="UP000616499"/>
    </source>
</evidence>
<name>A0ABQ2H4B5_9PSED</name>
<reference evidence="3" key="1">
    <citation type="journal article" date="2019" name="Int. J. Syst. Evol. Microbiol.">
        <title>The Global Catalogue of Microorganisms (GCM) 10K type strain sequencing project: providing services to taxonomists for standard genome sequencing and annotation.</title>
        <authorList>
            <consortium name="The Broad Institute Genomics Platform"/>
            <consortium name="The Broad Institute Genome Sequencing Center for Infectious Disease"/>
            <person name="Wu L."/>
            <person name="Ma J."/>
        </authorList>
    </citation>
    <scope>NUCLEOTIDE SEQUENCE [LARGE SCALE GENOMIC DNA]</scope>
    <source>
        <strain evidence="3">JCM 13501</strain>
    </source>
</reference>
<dbReference type="RefSeq" id="WP_188868558.1">
    <property type="nucleotide sequence ID" value="NZ_BMNW01000020.1"/>
</dbReference>
<keyword evidence="1" id="KW-0175">Coiled coil</keyword>
<evidence type="ECO:0000256" key="1">
    <source>
        <dbReference type="SAM" id="Coils"/>
    </source>
</evidence>